<dbReference type="PANTHER" id="PTHR30629">
    <property type="entry name" value="PROPHAGE INTEGRASE"/>
    <property type="match status" value="1"/>
</dbReference>
<evidence type="ECO:0000256" key="1">
    <source>
        <dbReference type="ARBA" id="ARBA00008857"/>
    </source>
</evidence>
<dbReference type="PANTHER" id="PTHR30629:SF2">
    <property type="entry name" value="PROPHAGE INTEGRASE INTS-RELATED"/>
    <property type="match status" value="1"/>
</dbReference>
<feature type="domain" description="Phage integrase central" evidence="4">
    <location>
        <begin position="19"/>
        <end position="83"/>
    </location>
</feature>
<evidence type="ECO:0000259" key="4">
    <source>
        <dbReference type="Pfam" id="PF22022"/>
    </source>
</evidence>
<dbReference type="GO" id="GO:0015074">
    <property type="term" value="P:DNA integration"/>
    <property type="evidence" value="ECO:0007669"/>
    <property type="project" value="UniProtKB-KW"/>
</dbReference>
<dbReference type="InterPro" id="IPR011010">
    <property type="entry name" value="DNA_brk_join_enz"/>
</dbReference>
<keyword evidence="2" id="KW-0229">DNA integration</keyword>
<accession>A0A3B1DW10</accession>
<dbReference type="InterPro" id="IPR053876">
    <property type="entry name" value="Phage_int_M"/>
</dbReference>
<evidence type="ECO:0000256" key="2">
    <source>
        <dbReference type="ARBA" id="ARBA00022908"/>
    </source>
</evidence>
<dbReference type="InterPro" id="IPR010998">
    <property type="entry name" value="Integrase_recombinase_N"/>
</dbReference>
<evidence type="ECO:0000256" key="3">
    <source>
        <dbReference type="ARBA" id="ARBA00023125"/>
    </source>
</evidence>
<name>A0A3B1DW10_9ZZZZ</name>
<dbReference type="Pfam" id="PF22022">
    <property type="entry name" value="Phage_int_M"/>
    <property type="match status" value="1"/>
</dbReference>
<gene>
    <name evidence="5" type="ORF">MNB_ARC-1_902</name>
</gene>
<dbReference type="Gene3D" id="1.10.150.130">
    <property type="match status" value="1"/>
</dbReference>
<dbReference type="GO" id="GO:0003677">
    <property type="term" value="F:DNA binding"/>
    <property type="evidence" value="ECO:0007669"/>
    <property type="project" value="UniProtKB-KW"/>
</dbReference>
<sequence length="99" mass="11921">MPNGSKFWKLSYRIKENTFEKVAKDWWDNYESEVSENYHNKLWRALELCVFPFIGKKSMVEISRLDLIAILQDLKEKGIREMTLQVYIDLKVMIFIIIM</sequence>
<protein>
    <recommendedName>
        <fullName evidence="4">Phage integrase central domain-containing protein</fullName>
    </recommendedName>
</protein>
<evidence type="ECO:0000313" key="5">
    <source>
        <dbReference type="EMBL" id="VAY86243.1"/>
    </source>
</evidence>
<comment type="similarity">
    <text evidence="1">Belongs to the 'phage' integrase family.</text>
</comment>
<dbReference type="InterPro" id="IPR050808">
    <property type="entry name" value="Phage_Integrase"/>
</dbReference>
<reference evidence="5" key="1">
    <citation type="submission" date="2018-10" db="EMBL/GenBank/DDBJ databases">
        <authorList>
            <person name="Aoki K."/>
        </authorList>
    </citation>
    <scope>NUCLEOTIDE SEQUENCE</scope>
</reference>
<proteinExistence type="inferred from homology"/>
<dbReference type="EMBL" id="UOYO01000002">
    <property type="protein sequence ID" value="VAY86243.1"/>
    <property type="molecule type" value="Genomic_DNA"/>
</dbReference>
<keyword evidence="3" id="KW-0238">DNA-binding</keyword>
<dbReference type="AlphaFoldDB" id="A0A3B1DW10"/>
<organism evidence="5">
    <name type="scientific">hydrothermal vent metagenome</name>
    <dbReference type="NCBI Taxonomy" id="652676"/>
    <lineage>
        <taxon>unclassified sequences</taxon>
        <taxon>metagenomes</taxon>
        <taxon>ecological metagenomes</taxon>
    </lineage>
</organism>
<dbReference type="SUPFAM" id="SSF56349">
    <property type="entry name" value="DNA breaking-rejoining enzymes"/>
    <property type="match status" value="1"/>
</dbReference>